<dbReference type="Proteomes" id="UP000279307">
    <property type="component" value="Chromosome 1"/>
</dbReference>
<name>A0A3L8E1M7_OOCBI</name>
<organism evidence="1 2">
    <name type="scientific">Ooceraea biroi</name>
    <name type="common">Clonal raider ant</name>
    <name type="synonym">Cerapachys biroi</name>
    <dbReference type="NCBI Taxonomy" id="2015173"/>
    <lineage>
        <taxon>Eukaryota</taxon>
        <taxon>Metazoa</taxon>
        <taxon>Ecdysozoa</taxon>
        <taxon>Arthropoda</taxon>
        <taxon>Hexapoda</taxon>
        <taxon>Insecta</taxon>
        <taxon>Pterygota</taxon>
        <taxon>Neoptera</taxon>
        <taxon>Endopterygota</taxon>
        <taxon>Hymenoptera</taxon>
        <taxon>Apocrita</taxon>
        <taxon>Aculeata</taxon>
        <taxon>Formicoidea</taxon>
        <taxon>Formicidae</taxon>
        <taxon>Dorylinae</taxon>
        <taxon>Ooceraea</taxon>
    </lineage>
</organism>
<comment type="caution">
    <text evidence="1">The sequence shown here is derived from an EMBL/GenBank/DDBJ whole genome shotgun (WGS) entry which is preliminary data.</text>
</comment>
<accession>A0A3L8E1M7</accession>
<protein>
    <submittedName>
        <fullName evidence="1">Uncharacterized protein</fullName>
    </submittedName>
</protein>
<reference evidence="1 2" key="1">
    <citation type="journal article" date="2018" name="Genome Res.">
        <title>The genomic architecture and molecular evolution of ant odorant receptors.</title>
        <authorList>
            <person name="McKenzie S.K."/>
            <person name="Kronauer D.J.C."/>
        </authorList>
    </citation>
    <scope>NUCLEOTIDE SEQUENCE [LARGE SCALE GENOMIC DNA]</scope>
    <source>
        <strain evidence="1">Clonal line C1</strain>
    </source>
</reference>
<sequence length="170" mass="19203">MLRTSALAKRSRRRKETKRAQRHSLNLLFINSQLIKSHCNVQLHLIRKRERYVDEKSRGQASIGRMCVRADVAKIEMTFRAAVIVFRPLCSIYRILARISLDVGNGNGNERTSAGWLNVRCLPEAEALPARASAVVCGWGLGITLIESHFRSFRRANGNAIHTGVKRPEI</sequence>
<evidence type="ECO:0000313" key="2">
    <source>
        <dbReference type="Proteomes" id="UP000279307"/>
    </source>
</evidence>
<dbReference type="AlphaFoldDB" id="A0A3L8E1M7"/>
<evidence type="ECO:0000313" key="1">
    <source>
        <dbReference type="EMBL" id="RLU26630.1"/>
    </source>
</evidence>
<dbReference type="EMBL" id="QOIP01000001">
    <property type="protein sequence ID" value="RLU26630.1"/>
    <property type="molecule type" value="Genomic_DNA"/>
</dbReference>
<proteinExistence type="predicted"/>
<gene>
    <name evidence="1" type="ORF">DMN91_000426</name>
</gene>